<feature type="repeat" description="PPR" evidence="2">
    <location>
        <begin position="86"/>
        <end position="120"/>
    </location>
</feature>
<feature type="repeat" description="PPR" evidence="2">
    <location>
        <begin position="188"/>
        <end position="222"/>
    </location>
</feature>
<dbReference type="Pfam" id="PF01535">
    <property type="entry name" value="PPR"/>
    <property type="match status" value="3"/>
</dbReference>
<evidence type="ECO:0000313" key="3">
    <source>
        <dbReference type="EMBL" id="KAK6947739.1"/>
    </source>
</evidence>
<gene>
    <name evidence="3" type="ORF">RJ641_001212</name>
</gene>
<dbReference type="FunFam" id="1.25.40.10:FF:000090">
    <property type="entry name" value="Pentatricopeptide repeat-containing protein, chloroplastic"/>
    <property type="match status" value="1"/>
</dbReference>
<keyword evidence="4" id="KW-1185">Reference proteome</keyword>
<dbReference type="PANTHER" id="PTHR47926">
    <property type="entry name" value="PENTATRICOPEPTIDE REPEAT-CONTAINING PROTEIN"/>
    <property type="match status" value="1"/>
</dbReference>
<comment type="caution">
    <text evidence="3">The sequence shown here is derived from an EMBL/GenBank/DDBJ whole genome shotgun (WGS) entry which is preliminary data.</text>
</comment>
<evidence type="ECO:0000313" key="4">
    <source>
        <dbReference type="Proteomes" id="UP001370490"/>
    </source>
</evidence>
<dbReference type="Gene3D" id="1.25.40.10">
    <property type="entry name" value="Tetratricopeptide repeat domain"/>
    <property type="match status" value="4"/>
</dbReference>
<feature type="repeat" description="PPR" evidence="2">
    <location>
        <begin position="250"/>
        <end position="280"/>
    </location>
</feature>
<dbReference type="PROSITE" id="PS51375">
    <property type="entry name" value="PPR"/>
    <property type="match status" value="6"/>
</dbReference>
<dbReference type="InterPro" id="IPR002885">
    <property type="entry name" value="PPR_rpt"/>
</dbReference>
<organism evidence="3 4">
    <name type="scientific">Dillenia turbinata</name>
    <dbReference type="NCBI Taxonomy" id="194707"/>
    <lineage>
        <taxon>Eukaryota</taxon>
        <taxon>Viridiplantae</taxon>
        <taxon>Streptophyta</taxon>
        <taxon>Embryophyta</taxon>
        <taxon>Tracheophyta</taxon>
        <taxon>Spermatophyta</taxon>
        <taxon>Magnoliopsida</taxon>
        <taxon>eudicotyledons</taxon>
        <taxon>Gunneridae</taxon>
        <taxon>Pentapetalae</taxon>
        <taxon>Dilleniales</taxon>
        <taxon>Dilleniaceae</taxon>
        <taxon>Dillenia</taxon>
    </lineage>
</organism>
<dbReference type="SUPFAM" id="SSF48452">
    <property type="entry name" value="TPR-like"/>
    <property type="match status" value="1"/>
</dbReference>
<reference evidence="3 4" key="1">
    <citation type="submission" date="2023-12" db="EMBL/GenBank/DDBJ databases">
        <title>A high-quality genome assembly for Dillenia turbinata (Dilleniales).</title>
        <authorList>
            <person name="Chanderbali A."/>
        </authorList>
    </citation>
    <scope>NUCLEOTIDE SEQUENCE [LARGE SCALE GENOMIC DNA]</scope>
    <source>
        <strain evidence="3">LSX21</strain>
        <tissue evidence="3">Leaf</tissue>
    </source>
</reference>
<feature type="repeat" description="PPR" evidence="2">
    <location>
        <begin position="283"/>
        <end position="317"/>
    </location>
</feature>
<dbReference type="GO" id="GO:0048731">
    <property type="term" value="P:system development"/>
    <property type="evidence" value="ECO:0007669"/>
    <property type="project" value="UniProtKB-ARBA"/>
</dbReference>
<feature type="repeat" description="PPR" evidence="2">
    <location>
        <begin position="384"/>
        <end position="418"/>
    </location>
</feature>
<dbReference type="PANTHER" id="PTHR47926:SF436">
    <property type="entry name" value="PENTATRICOPEPTIDE REPEAT-CONTAINING PROTEIN ELI1, CHLOROPLASTIC-LIKE ISOFORM X2"/>
    <property type="match status" value="1"/>
</dbReference>
<dbReference type="GO" id="GO:0009451">
    <property type="term" value="P:RNA modification"/>
    <property type="evidence" value="ECO:0007669"/>
    <property type="project" value="InterPro"/>
</dbReference>
<dbReference type="InterPro" id="IPR011990">
    <property type="entry name" value="TPR-like_helical_dom_sf"/>
</dbReference>
<feature type="repeat" description="PPR" evidence="2">
    <location>
        <begin position="521"/>
        <end position="555"/>
    </location>
</feature>
<dbReference type="EMBL" id="JBAMMX010000001">
    <property type="protein sequence ID" value="KAK6947739.1"/>
    <property type="molecule type" value="Genomic_DNA"/>
</dbReference>
<dbReference type="AlphaFoldDB" id="A0AAN8W7R9"/>
<accession>A0AAN8W7R9</accession>
<evidence type="ECO:0000256" key="2">
    <source>
        <dbReference type="PROSITE-ProRule" id="PRU00708"/>
    </source>
</evidence>
<dbReference type="InterPro" id="IPR046848">
    <property type="entry name" value="E_motif"/>
</dbReference>
<dbReference type="FunFam" id="1.25.40.10:FF:000125">
    <property type="entry name" value="Pentatricopeptide repeat-containing protein"/>
    <property type="match status" value="1"/>
</dbReference>
<dbReference type="GO" id="GO:0003723">
    <property type="term" value="F:RNA binding"/>
    <property type="evidence" value="ECO:0007669"/>
    <property type="project" value="InterPro"/>
</dbReference>
<dbReference type="InterPro" id="IPR046960">
    <property type="entry name" value="PPR_At4g14850-like_plant"/>
</dbReference>
<protein>
    <submittedName>
        <fullName evidence="3">Pentatricopeptide repeat</fullName>
    </submittedName>
</protein>
<name>A0AAN8W7R9_9MAGN</name>
<dbReference type="FunFam" id="1.25.40.10:FF:000470">
    <property type="entry name" value="Pentatricopeptide repeat-containing protein At5g66520"/>
    <property type="match status" value="1"/>
</dbReference>
<evidence type="ECO:0000256" key="1">
    <source>
        <dbReference type="ARBA" id="ARBA00022737"/>
    </source>
</evidence>
<dbReference type="NCBIfam" id="TIGR00756">
    <property type="entry name" value="PPR"/>
    <property type="match status" value="6"/>
</dbReference>
<proteinExistence type="predicted"/>
<dbReference type="Pfam" id="PF13041">
    <property type="entry name" value="PPR_2"/>
    <property type="match status" value="4"/>
</dbReference>
<keyword evidence="1" id="KW-0677">Repeat</keyword>
<dbReference type="Pfam" id="PF20431">
    <property type="entry name" value="E_motif"/>
    <property type="match status" value="1"/>
</dbReference>
<sequence length="579" mass="64730">MSTISSPPTPTKLHRRHNSLPIQPWLSLLDICKYTPEFNQVHSNLIKLNLIQHPPCFTKLIGSSSISPHSDIDHAKSIFNQDKNPNAFVYNVMIRGYVQRNRNEDAILMYYDMLCNGNASPNNLTYPFVIKACTKLNAIEEGKQVHGHVLKLGLSEDLFVGNSLVSLYMSFGLVGFGYQVFDKILNPDVVSWNTMISGLVELGSVEEARLLFDEMPKRNLVSWNCMINGYAKLGGLDEARRLFDQMGEKDLITWNSMIGGFVESGLIEDACELFERMPWKLKDLITFNIMIDGYAREGWHVKVMEVFEEMKEAKIEPNRFTLVSVLTSCSNLLALDQGELIEAYVLPNGVEVDAVLGTAIVEMFAKCGLIDRASTVFENMKEKDVTAWNSMIHQLGLHGRGKEALSLFSEMLNSNTSPDEITFLGVLSACRHAGLVNEGKRYFQMMSIEYNMAPRVEHYGCMIDILCRGDLLEEARDLIEASGVKSNIPIWGALLGASSRLNNVSMGEYAARHLIILDPSDSSCYVALSNIYSAAGMHEKAIEVRKKLKAQGLEKVPGCSFIETNGVVHEFRVGKDSLQ</sequence>
<dbReference type="Proteomes" id="UP001370490">
    <property type="component" value="Unassembled WGS sequence"/>
</dbReference>